<feature type="compositionally biased region" description="Basic and acidic residues" evidence="6">
    <location>
        <begin position="54"/>
        <end position="68"/>
    </location>
</feature>
<keyword evidence="4" id="KW-0862">Zinc</keyword>
<protein>
    <recommendedName>
        <fullName evidence="7">C2H2-type domain-containing protein</fullName>
    </recommendedName>
</protein>
<organism evidence="8">
    <name type="scientific">Darwinula stevensoni</name>
    <dbReference type="NCBI Taxonomy" id="69355"/>
    <lineage>
        <taxon>Eukaryota</taxon>
        <taxon>Metazoa</taxon>
        <taxon>Ecdysozoa</taxon>
        <taxon>Arthropoda</taxon>
        <taxon>Crustacea</taxon>
        <taxon>Oligostraca</taxon>
        <taxon>Ostracoda</taxon>
        <taxon>Podocopa</taxon>
        <taxon>Podocopida</taxon>
        <taxon>Darwinulocopina</taxon>
        <taxon>Darwinuloidea</taxon>
        <taxon>Darwinulidae</taxon>
        <taxon>Darwinula</taxon>
    </lineage>
</organism>
<feature type="region of interest" description="Disordered" evidence="6">
    <location>
        <begin position="40"/>
        <end position="167"/>
    </location>
</feature>
<keyword evidence="3 5" id="KW-0863">Zinc-finger</keyword>
<dbReference type="GO" id="GO:0045892">
    <property type="term" value="P:negative regulation of DNA-templated transcription"/>
    <property type="evidence" value="ECO:0007669"/>
    <property type="project" value="TreeGrafter"/>
</dbReference>
<feature type="compositionally biased region" description="Basic and acidic residues" evidence="6">
    <location>
        <begin position="91"/>
        <end position="100"/>
    </location>
</feature>
<feature type="compositionally biased region" description="Low complexity" evidence="6">
    <location>
        <begin position="148"/>
        <end position="159"/>
    </location>
</feature>
<evidence type="ECO:0000256" key="3">
    <source>
        <dbReference type="ARBA" id="ARBA00022771"/>
    </source>
</evidence>
<dbReference type="Gene3D" id="3.30.160.60">
    <property type="entry name" value="Classic Zinc Finger"/>
    <property type="match status" value="1"/>
</dbReference>
<evidence type="ECO:0000256" key="5">
    <source>
        <dbReference type="PROSITE-ProRule" id="PRU00042"/>
    </source>
</evidence>
<keyword evidence="2" id="KW-0479">Metal-binding</keyword>
<evidence type="ECO:0000256" key="6">
    <source>
        <dbReference type="SAM" id="MobiDB-lite"/>
    </source>
</evidence>
<evidence type="ECO:0000256" key="4">
    <source>
        <dbReference type="ARBA" id="ARBA00022833"/>
    </source>
</evidence>
<dbReference type="InterPro" id="IPR013087">
    <property type="entry name" value="Znf_C2H2_type"/>
</dbReference>
<proteinExistence type="inferred from homology"/>
<reference evidence="8" key="1">
    <citation type="submission" date="2020-11" db="EMBL/GenBank/DDBJ databases">
        <authorList>
            <person name="Tran Van P."/>
        </authorList>
    </citation>
    <scope>NUCLEOTIDE SEQUENCE</scope>
</reference>
<comment type="similarity">
    <text evidence="1">Belongs to the Elbow/Noc family.</text>
</comment>
<dbReference type="PANTHER" id="PTHR12522:SF4">
    <property type="entry name" value="ZINC FINGER PROTEIN ELBOW"/>
    <property type="match status" value="1"/>
</dbReference>
<evidence type="ECO:0000256" key="2">
    <source>
        <dbReference type="ARBA" id="ARBA00022723"/>
    </source>
</evidence>
<dbReference type="OrthoDB" id="10054079at2759"/>
<evidence type="ECO:0000313" key="9">
    <source>
        <dbReference type="Proteomes" id="UP000677054"/>
    </source>
</evidence>
<evidence type="ECO:0000259" key="7">
    <source>
        <dbReference type="PROSITE" id="PS50157"/>
    </source>
</evidence>
<dbReference type="EMBL" id="LR907909">
    <property type="protein sequence ID" value="CAD7254224.1"/>
    <property type="molecule type" value="Genomic_DNA"/>
</dbReference>
<name>A0A7R9AHD8_9CRUS</name>
<dbReference type="GO" id="GO:0008270">
    <property type="term" value="F:zinc ion binding"/>
    <property type="evidence" value="ECO:0007669"/>
    <property type="project" value="UniProtKB-KW"/>
</dbReference>
<evidence type="ECO:0000313" key="8">
    <source>
        <dbReference type="EMBL" id="CAD7254224.1"/>
    </source>
</evidence>
<feature type="compositionally biased region" description="Low complexity" evidence="6">
    <location>
        <begin position="107"/>
        <end position="137"/>
    </location>
</feature>
<evidence type="ECO:0000256" key="1">
    <source>
        <dbReference type="ARBA" id="ARBA00010144"/>
    </source>
</evidence>
<keyword evidence="9" id="KW-1185">Reference proteome</keyword>
<gene>
    <name evidence="8" type="ORF">DSTB1V02_LOCUS13970</name>
</gene>
<dbReference type="InterPro" id="IPR051520">
    <property type="entry name" value="Elbow/Noc_ZnFinger"/>
</dbReference>
<dbReference type="AlphaFoldDB" id="A0A7R9AHD8"/>
<dbReference type="SUPFAM" id="SSF57667">
    <property type="entry name" value="beta-beta-alpha zinc fingers"/>
    <property type="match status" value="1"/>
</dbReference>
<sequence>MITSGGANQYLRPEYLSPLPTTLDAKKSPLALLAQTCSQIGADMSNSKPIIPPIEKKKDGASSGDRKGRNGSPHIDPKRLPEDQSSTSGEEEGRQLDDANYRASPDGNNNNKSSAGSPKASAAAPTDLSFKSSSSGKDSPREDGGGKSSPASSRQSPSAKTADASITSPYSRHLGSLGGYNGLGFFGFPTVDTSLHRSLAPFSQGYSPLLSPYARLKTGDLACRDPYCTGCQFMGAQLLAAAAAASSNNGCPRDCTQCERHKAAAAPTPSILAHRPYVCNWIVGETYCGKCFASSEELLQHLRTHTSPTTSDSAASLPLFPSLHHSFMNNPLYRYSQLSMARYHPYAKPPGVVAPPPLAPHPALGSLYPPLSFFPPR</sequence>
<accession>A0A7R9AHD8</accession>
<dbReference type="PANTHER" id="PTHR12522">
    <property type="entry name" value="ZINC-FINGER PROTEIN NOLZ1-RELATED"/>
    <property type="match status" value="1"/>
</dbReference>
<dbReference type="Proteomes" id="UP000677054">
    <property type="component" value="Unassembled WGS sequence"/>
</dbReference>
<dbReference type="InterPro" id="IPR036236">
    <property type="entry name" value="Znf_C2H2_sf"/>
</dbReference>
<dbReference type="EMBL" id="CAJPEV010008391">
    <property type="protein sequence ID" value="CAG0905252.1"/>
    <property type="molecule type" value="Genomic_DNA"/>
</dbReference>
<feature type="domain" description="C2H2-type" evidence="7">
    <location>
        <begin position="277"/>
        <end position="310"/>
    </location>
</feature>
<dbReference type="PROSITE" id="PS50157">
    <property type="entry name" value="ZINC_FINGER_C2H2_2"/>
    <property type="match status" value="1"/>
</dbReference>
<dbReference type="GO" id="GO:0005634">
    <property type="term" value="C:nucleus"/>
    <property type="evidence" value="ECO:0007669"/>
    <property type="project" value="TreeGrafter"/>
</dbReference>